<gene>
    <name evidence="6" type="ORF">HTY61_12640</name>
</gene>
<proteinExistence type="predicted"/>
<evidence type="ECO:0000256" key="5">
    <source>
        <dbReference type="SAM" id="Phobius"/>
    </source>
</evidence>
<feature type="transmembrane region" description="Helical" evidence="5">
    <location>
        <begin position="73"/>
        <end position="105"/>
    </location>
</feature>
<dbReference type="Pfam" id="PF09685">
    <property type="entry name" value="MamF_MmsF"/>
    <property type="match status" value="1"/>
</dbReference>
<comment type="subcellular location">
    <subcellularLocation>
        <location evidence="1">Membrane</location>
        <topology evidence="1">Multi-pass membrane protein</topology>
    </subcellularLocation>
</comment>
<keyword evidence="7" id="KW-1185">Reference proteome</keyword>
<dbReference type="AlphaFoldDB" id="A0A6N1VFA3"/>
<feature type="transmembrane region" description="Helical" evidence="5">
    <location>
        <begin position="27"/>
        <end position="53"/>
    </location>
</feature>
<accession>A0A6N1VFA3</accession>
<evidence type="ECO:0008006" key="8">
    <source>
        <dbReference type="Google" id="ProtNLM"/>
    </source>
</evidence>
<dbReference type="InterPro" id="IPR019109">
    <property type="entry name" value="MamF_MmsF"/>
</dbReference>
<sequence>MTDPQNTTPPMPRQTDKWLEPGPQNALLIYILYLAGFVFGGFPTIVGIVMAYLNRNKAGGFVETHYTWLIRTFWISLAYAAISIVLFFIGIGFLLLFAVAVWAVIRLVKGLMALNRNEPMPDPATWWI</sequence>
<evidence type="ECO:0000256" key="4">
    <source>
        <dbReference type="ARBA" id="ARBA00023136"/>
    </source>
</evidence>
<evidence type="ECO:0000313" key="7">
    <source>
        <dbReference type="Proteomes" id="UP000509367"/>
    </source>
</evidence>
<evidence type="ECO:0000256" key="2">
    <source>
        <dbReference type="ARBA" id="ARBA00022692"/>
    </source>
</evidence>
<dbReference type="RefSeq" id="WP_175277135.1">
    <property type="nucleotide sequence ID" value="NZ_CP054836.1"/>
</dbReference>
<evidence type="ECO:0000313" key="6">
    <source>
        <dbReference type="EMBL" id="QKV19243.1"/>
    </source>
</evidence>
<protein>
    <recommendedName>
        <fullName evidence="8">DUF4870 domain-containing protein</fullName>
    </recommendedName>
</protein>
<dbReference type="KEGG" id="orm:HTY61_12640"/>
<keyword evidence="3 5" id="KW-1133">Transmembrane helix</keyword>
<evidence type="ECO:0000256" key="1">
    <source>
        <dbReference type="ARBA" id="ARBA00004141"/>
    </source>
</evidence>
<dbReference type="EMBL" id="CP054836">
    <property type="protein sequence ID" value="QKV19243.1"/>
    <property type="molecule type" value="Genomic_DNA"/>
</dbReference>
<reference evidence="6 7" key="1">
    <citation type="submission" date="2020-06" db="EMBL/GenBank/DDBJ databases">
        <title>Oricola thermophila sp. nov. isolated from a tidal sediments.</title>
        <authorList>
            <person name="Kwon K.K."/>
            <person name="Yang S.-H."/>
            <person name="Park M.-J."/>
        </authorList>
    </citation>
    <scope>NUCLEOTIDE SEQUENCE [LARGE SCALE GENOMIC DNA]</scope>
    <source>
        <strain evidence="6 7">MEBiC13590</strain>
    </source>
</reference>
<organism evidence="6 7">
    <name type="scientific">Oricola thermophila</name>
    <dbReference type="NCBI Taxonomy" id="2742145"/>
    <lineage>
        <taxon>Bacteria</taxon>
        <taxon>Pseudomonadati</taxon>
        <taxon>Pseudomonadota</taxon>
        <taxon>Alphaproteobacteria</taxon>
        <taxon>Hyphomicrobiales</taxon>
        <taxon>Ahrensiaceae</taxon>
        <taxon>Oricola</taxon>
    </lineage>
</organism>
<name>A0A6N1VFA3_9HYPH</name>
<evidence type="ECO:0000256" key="3">
    <source>
        <dbReference type="ARBA" id="ARBA00022989"/>
    </source>
</evidence>
<keyword evidence="2 5" id="KW-0812">Transmembrane</keyword>
<keyword evidence="4 5" id="KW-0472">Membrane</keyword>
<dbReference type="Proteomes" id="UP000509367">
    <property type="component" value="Chromosome"/>
</dbReference>